<accession>I0V843</accession>
<gene>
    <name evidence="1" type="ORF">SacxiDRAFT_4108</name>
</gene>
<protein>
    <submittedName>
        <fullName evidence="1">Uncharacterized protein</fullName>
    </submittedName>
</protein>
<dbReference type="EMBL" id="JH636049">
    <property type="protein sequence ID" value="EID56296.1"/>
    <property type="molecule type" value="Genomic_DNA"/>
</dbReference>
<proteinExistence type="predicted"/>
<organism evidence="1 2">
    <name type="scientific">Saccharomonospora xinjiangensis XJ-54</name>
    <dbReference type="NCBI Taxonomy" id="882086"/>
    <lineage>
        <taxon>Bacteria</taxon>
        <taxon>Bacillati</taxon>
        <taxon>Actinomycetota</taxon>
        <taxon>Actinomycetes</taxon>
        <taxon>Pseudonocardiales</taxon>
        <taxon>Pseudonocardiaceae</taxon>
        <taxon>Saccharomonospora</taxon>
    </lineage>
</organism>
<reference evidence="1 2" key="1">
    <citation type="submission" date="2012-01" db="EMBL/GenBank/DDBJ databases">
        <title>Improved High-Quality Draft sequence of Saccharomonospora xinjiangensis XJ-54.</title>
        <authorList>
            <consortium name="US DOE Joint Genome Institute"/>
            <person name="Lucas S."/>
            <person name="Han J."/>
            <person name="Lapidus A."/>
            <person name="Cheng J.-F."/>
            <person name="Goodwin L."/>
            <person name="Pitluck S."/>
            <person name="Peters L."/>
            <person name="Mikhailova N."/>
            <person name="Teshima H."/>
            <person name="Detter J.C."/>
            <person name="Han C."/>
            <person name="Tapia R."/>
            <person name="Land M."/>
            <person name="Hauser L."/>
            <person name="Kyrpides N."/>
            <person name="Ivanova N."/>
            <person name="Pagani I."/>
            <person name="Brambilla E.-M."/>
            <person name="Klenk H.-P."/>
            <person name="Woyke T."/>
        </authorList>
    </citation>
    <scope>NUCLEOTIDE SEQUENCE [LARGE SCALE GENOMIC DNA]</scope>
    <source>
        <strain evidence="1 2">XJ-54</strain>
    </source>
</reference>
<dbReference type="STRING" id="882086.SacxiDRAFT_4108"/>
<dbReference type="OrthoDB" id="3556300at2"/>
<dbReference type="RefSeq" id="WP_006240530.1">
    <property type="nucleotide sequence ID" value="NZ_JH636049.1"/>
</dbReference>
<dbReference type="HOGENOM" id="CLU_1123865_0_0_11"/>
<dbReference type="AlphaFoldDB" id="I0V843"/>
<keyword evidence="2" id="KW-1185">Reference proteome</keyword>
<sequence>MTVTAWWRQFRAREGNGMPQTNGHAWQGWAPMAHASATLTLPSTDAHLCFTAAVTVQARWRGSEPAPETLIDIAREGITRRAETVSRQRSLTESQRVHAELNTVLLDWGQVGSTPVESRGHCTSVQADPHLVEAVAGREQAAAREQAASWRVTERVRHTDQLCGLLLDPLRATATWFLDNPDKPGDLVGVARQFQQLRGLLEAEKREETVGGLLDEFLVGSDPAVRVWLAGVARKVFEQYGRQDLAARLGNVEELRADDRTDS</sequence>
<evidence type="ECO:0000313" key="1">
    <source>
        <dbReference type="EMBL" id="EID56296.1"/>
    </source>
</evidence>
<dbReference type="Proteomes" id="UP000004691">
    <property type="component" value="Unassembled WGS sequence"/>
</dbReference>
<name>I0V843_9PSEU</name>
<evidence type="ECO:0000313" key="2">
    <source>
        <dbReference type="Proteomes" id="UP000004691"/>
    </source>
</evidence>